<protein>
    <submittedName>
        <fullName evidence="1">Uncharacterized protein</fullName>
    </submittedName>
</protein>
<gene>
    <name evidence="1" type="ORF">S01H4_34213</name>
</gene>
<comment type="caution">
    <text evidence="1">The sequence shown here is derived from an EMBL/GenBank/DDBJ whole genome shotgun (WGS) entry which is preliminary data.</text>
</comment>
<sequence>GGGWVQIGGDLVLSSLTGRIFVMMRVDQLNTSGSVDWTNMAVASGTISNRIAWSLAQGVVLPHRGEDGPFPVPSALVCHADHRNSEVGATGSHTRDHGAVNIIDVDNNKLWLRFNGNQNNALWSDTTDFYDERPVRAVFDDGVVLVAKTHSGAQDVGGGLVFDFLSGTVRVACKVLSGSNTPQTGGYYGGQAERAYDALSVSNIGLGYAGDFNDWDIPDQRVYDVAIFRDGYFEYRAHATQGGIGILKNNRIKFRDSAESCSSLGTPLTLACAFDPSNGRLFYTEGTNLYSVDRATW</sequence>
<proteinExistence type="predicted"/>
<organism evidence="1">
    <name type="scientific">marine sediment metagenome</name>
    <dbReference type="NCBI Taxonomy" id="412755"/>
    <lineage>
        <taxon>unclassified sequences</taxon>
        <taxon>metagenomes</taxon>
        <taxon>ecological metagenomes</taxon>
    </lineage>
</organism>
<feature type="non-terminal residue" evidence="1">
    <location>
        <position position="297"/>
    </location>
</feature>
<reference evidence="1" key="1">
    <citation type="journal article" date="2014" name="Front. Microbiol.">
        <title>High frequency of phylogenetically diverse reductive dehalogenase-homologous genes in deep subseafloor sedimentary metagenomes.</title>
        <authorList>
            <person name="Kawai M."/>
            <person name="Futagami T."/>
            <person name="Toyoda A."/>
            <person name="Takaki Y."/>
            <person name="Nishi S."/>
            <person name="Hori S."/>
            <person name="Arai W."/>
            <person name="Tsubouchi T."/>
            <person name="Morono Y."/>
            <person name="Uchiyama I."/>
            <person name="Ito T."/>
            <person name="Fujiyama A."/>
            <person name="Inagaki F."/>
            <person name="Takami H."/>
        </authorList>
    </citation>
    <scope>NUCLEOTIDE SEQUENCE</scope>
    <source>
        <strain evidence="1">Expedition CK06-06</strain>
    </source>
</reference>
<evidence type="ECO:0000313" key="1">
    <source>
        <dbReference type="EMBL" id="GAG85797.1"/>
    </source>
</evidence>
<name>X1BXD1_9ZZZZ</name>
<dbReference type="EMBL" id="BART01018092">
    <property type="protein sequence ID" value="GAG85797.1"/>
    <property type="molecule type" value="Genomic_DNA"/>
</dbReference>
<accession>X1BXD1</accession>
<dbReference type="AlphaFoldDB" id="X1BXD1"/>
<feature type="non-terminal residue" evidence="1">
    <location>
        <position position="1"/>
    </location>
</feature>